<dbReference type="InterPro" id="IPR021109">
    <property type="entry name" value="Peptidase_aspartic_dom_sf"/>
</dbReference>
<dbReference type="InterPro" id="IPR043502">
    <property type="entry name" value="DNA/RNA_pol_sf"/>
</dbReference>
<feature type="compositionally biased region" description="Low complexity" evidence="1">
    <location>
        <begin position="8"/>
        <end position="18"/>
    </location>
</feature>
<dbReference type="InterPro" id="IPR053134">
    <property type="entry name" value="RNA-dir_DNA_polymerase"/>
</dbReference>
<dbReference type="EMBL" id="DF973389">
    <property type="protein sequence ID" value="GAU29148.1"/>
    <property type="molecule type" value="Genomic_DNA"/>
</dbReference>
<dbReference type="InterPro" id="IPR043128">
    <property type="entry name" value="Rev_trsase/Diguanyl_cyclase"/>
</dbReference>
<evidence type="ECO:0000313" key="5">
    <source>
        <dbReference type="EMBL" id="GAU29148.1"/>
    </source>
</evidence>
<gene>
    <name evidence="5" type="ORF">TSUD_275670</name>
</gene>
<feature type="domain" description="Retrotransposon gag" evidence="3">
    <location>
        <begin position="346"/>
        <end position="437"/>
    </location>
</feature>
<dbReference type="InterPro" id="IPR026960">
    <property type="entry name" value="RVT-Znf"/>
</dbReference>
<dbReference type="CDD" id="cd01647">
    <property type="entry name" value="RT_LTR"/>
    <property type="match status" value="1"/>
</dbReference>
<dbReference type="PANTHER" id="PTHR24559:SF439">
    <property type="entry name" value="RETROTRANSPOSON, UNCLASSIFIED-LIKE PROTEIN"/>
    <property type="match status" value="1"/>
</dbReference>
<dbReference type="PANTHER" id="PTHR24559">
    <property type="entry name" value="TRANSPOSON TY3-I GAG-POL POLYPROTEIN"/>
    <property type="match status" value="1"/>
</dbReference>
<keyword evidence="6" id="KW-1185">Reference proteome</keyword>
<name>A0A2Z6MBP4_TRISU</name>
<evidence type="ECO:0000256" key="1">
    <source>
        <dbReference type="SAM" id="MobiDB-lite"/>
    </source>
</evidence>
<proteinExistence type="predicted"/>
<sequence>MVRPPPSNNANNNIPSIPEGQPSSAVNNNSTISAQNSGSIGPTGPSIVTPEIGGTSAMTNMSLSSLTSSPSPQVIGEIPIQINPDQRNRVRSFPWNRDPGFGMPTSLMQGLHSSTSNVENQNRMIPQSLTNTSVMSLRQQMGESNHEMINLLTQQLGTVINPLIQDSNNSYQMLTNQMSRIADCFGAPPTQQQQIRPIPTQIPVQRNQLPNEQGVQDNPVQNPQGVQLETPIPNVEPNQNIILVNQNHNADQVIRNVQQNRLKGENNLAHLVEIILAQNGLNMGLHRPNFISALSEYVLQSELPRIWKVPKFTKFVGDTNESTIEHIARYMAEAGNIANNEELRMKYFPNSLTKNAFTWFTTLPPHSICSWTQLERLFYEQFYMGQSKIILKELASVKRKIPESIDDYLNRFRLLKARCFTQVPGHELVEIAAGGLDYSIRKKLDTQYLRDMTQLADRVRQVERLKLEKARSSKFHKKEKVAYIETYESDDDFDDGYEYIENNEVNIAELKPGPPYTCKLLKPSNGKNSVEPKNDKDLVQKALTDGRLKFDEKAKMPSMQVDEDPLQISEALYTEPVQLLMVDAMDLTGGDQLVAIPEEDYVEKVKRVYPQAEEELIDFLQRCKISNTEVMLCPRCSAVFDKKATEGLNKFVPFTEKKNWPKPRPMVRQNVGVQKPIHQSLGNQRTFIPLNKTPVNQWVHGKSMKPIKGFVERGNTSISRPKITGEAKKYAYKNNYMGKNPMTRTQWRRHENAKKAVAETDQMEDDDLLGSENDFDVLVGVVSILPAEYDVLSEIQSGEDEFDCSELALHKPLCYYAKINDVGVNKVLIDGGAAVNLMPEFLLHKIGKRTTDLHTHNIILSNYEGETGYSLGAIQLEVAVGSTVRSTLFIVIASKANYNLLLGREWIHGVGAVPSTLHQRVSIWRDDGIVENIEADQSYYRSDSHHISRYTFEKKLANISPCTERDFAFAPANNVYHSVKLDPTHGFIWEREEIDEYPYEEDGKIYPTGWNIDEIEANDPNNGKILPETQKLDCIYDDEPLGFEKDPLSSSPKMQAQDPLQEIDIGDGQIKRPTYISANLSGESKQKLVELLKEFKDCFAWDYNEMPEIMSKIKEAIERLMRSKFIRTTRDLNNATPKDEYPMPVAEMLIDSATGFEYLSMLDGYSGYNQIFIAENDVPKTAFRCPGALDDFMEVYSDDIIVKSSSQDNHLDYLRKSFERMRKYGLKMNPLKCALCVNAGDFLGFVDDEKWVPSPQEQGVSNLYVNDLMLPRGKVWDSNKIHNLFSSNVANSILAVPLFGDIEEDCLVWHDDIHGNYNVKSGYKILLQSTISAEASQESEDWKCIWKIQAPPKTKHLLWRICKGCLPTRTRLKDRHVQCPTSCPLCESEEEHDVHFLYGCENSKHAWQGARLGHIVHSLTQQASSSKDCIMNLCRNNDRKVAGKAAMLLWVLWKNRNNWIWNHERDNGQQLGRLAMNLWHEWEAVQNEYSNRGQHVQQTSLSWQPPPQGKFKCNVDAGIHAAAKKTSTGWCIRDYRGQFVLGGNSWIHGWCTTIEGVATKGFPRCHFRNRRPKHSECNPSWEDWGVRI</sequence>
<feature type="region of interest" description="Disordered" evidence="1">
    <location>
        <begin position="1"/>
        <end position="73"/>
    </location>
</feature>
<dbReference type="Gene3D" id="2.40.70.10">
    <property type="entry name" value="Acid Proteases"/>
    <property type="match status" value="1"/>
</dbReference>
<evidence type="ECO:0000313" key="6">
    <source>
        <dbReference type="Proteomes" id="UP000242715"/>
    </source>
</evidence>
<dbReference type="SUPFAM" id="SSF56672">
    <property type="entry name" value="DNA/RNA polymerases"/>
    <property type="match status" value="1"/>
</dbReference>
<dbReference type="CDD" id="cd00303">
    <property type="entry name" value="retropepsin_like"/>
    <property type="match status" value="1"/>
</dbReference>
<evidence type="ECO:0000259" key="2">
    <source>
        <dbReference type="Pfam" id="PF00078"/>
    </source>
</evidence>
<dbReference type="InterPro" id="IPR000477">
    <property type="entry name" value="RT_dom"/>
</dbReference>
<dbReference type="OrthoDB" id="1739094at2759"/>
<dbReference type="Pfam" id="PF03732">
    <property type="entry name" value="Retrotrans_gag"/>
    <property type="match status" value="1"/>
</dbReference>
<dbReference type="Pfam" id="PF13966">
    <property type="entry name" value="zf-RVT"/>
    <property type="match status" value="1"/>
</dbReference>
<feature type="compositionally biased region" description="Low complexity" evidence="1">
    <location>
        <begin position="56"/>
        <end position="72"/>
    </location>
</feature>
<reference evidence="6" key="1">
    <citation type="journal article" date="2017" name="Front. Plant Sci.">
        <title>Climate Clever Clovers: New Paradigm to Reduce the Environmental Footprint of Ruminants by Breeding Low Methanogenic Forages Utilizing Haplotype Variation.</title>
        <authorList>
            <person name="Kaur P."/>
            <person name="Appels R."/>
            <person name="Bayer P.E."/>
            <person name="Keeble-Gagnere G."/>
            <person name="Wang J."/>
            <person name="Hirakawa H."/>
            <person name="Shirasawa K."/>
            <person name="Vercoe P."/>
            <person name="Stefanova K."/>
            <person name="Durmic Z."/>
            <person name="Nichols P."/>
            <person name="Revell C."/>
            <person name="Isobe S.N."/>
            <person name="Edwards D."/>
            <person name="Erskine W."/>
        </authorList>
    </citation>
    <scope>NUCLEOTIDE SEQUENCE [LARGE SCALE GENOMIC DNA]</scope>
    <source>
        <strain evidence="6">cv. Daliak</strain>
    </source>
</reference>
<evidence type="ECO:0000259" key="3">
    <source>
        <dbReference type="Pfam" id="PF03732"/>
    </source>
</evidence>
<feature type="compositionally biased region" description="Polar residues" evidence="1">
    <location>
        <begin position="21"/>
        <end position="40"/>
    </location>
</feature>
<evidence type="ECO:0000259" key="4">
    <source>
        <dbReference type="Pfam" id="PF13966"/>
    </source>
</evidence>
<protein>
    <recommendedName>
        <fullName evidence="7">Reverse transcriptase domain-containing protein</fullName>
    </recommendedName>
</protein>
<evidence type="ECO:0008006" key="7">
    <source>
        <dbReference type="Google" id="ProtNLM"/>
    </source>
</evidence>
<accession>A0A2Z6MBP4</accession>
<dbReference type="Gene3D" id="3.30.70.270">
    <property type="match status" value="1"/>
</dbReference>
<feature type="domain" description="Reverse transcriptase zinc-binding" evidence="4">
    <location>
        <begin position="1317"/>
        <end position="1407"/>
    </location>
</feature>
<feature type="domain" description="Reverse transcriptase" evidence="2">
    <location>
        <begin position="1192"/>
        <end position="1245"/>
    </location>
</feature>
<dbReference type="Proteomes" id="UP000242715">
    <property type="component" value="Unassembled WGS sequence"/>
</dbReference>
<dbReference type="Pfam" id="PF00078">
    <property type="entry name" value="RVT_1"/>
    <property type="match status" value="1"/>
</dbReference>
<organism evidence="5 6">
    <name type="scientific">Trifolium subterraneum</name>
    <name type="common">Subterranean clover</name>
    <dbReference type="NCBI Taxonomy" id="3900"/>
    <lineage>
        <taxon>Eukaryota</taxon>
        <taxon>Viridiplantae</taxon>
        <taxon>Streptophyta</taxon>
        <taxon>Embryophyta</taxon>
        <taxon>Tracheophyta</taxon>
        <taxon>Spermatophyta</taxon>
        <taxon>Magnoliopsida</taxon>
        <taxon>eudicotyledons</taxon>
        <taxon>Gunneridae</taxon>
        <taxon>Pentapetalae</taxon>
        <taxon>rosids</taxon>
        <taxon>fabids</taxon>
        <taxon>Fabales</taxon>
        <taxon>Fabaceae</taxon>
        <taxon>Papilionoideae</taxon>
        <taxon>50 kb inversion clade</taxon>
        <taxon>NPAAA clade</taxon>
        <taxon>Hologalegina</taxon>
        <taxon>IRL clade</taxon>
        <taxon>Trifolieae</taxon>
        <taxon>Trifolium</taxon>
    </lineage>
</organism>
<dbReference type="InterPro" id="IPR005162">
    <property type="entry name" value="Retrotrans_gag_dom"/>
</dbReference>